<dbReference type="Proteomes" id="UP000054630">
    <property type="component" value="Unassembled WGS sequence"/>
</dbReference>
<comment type="caution">
    <text evidence="1">The sequence shown here is derived from an EMBL/GenBank/DDBJ whole genome shotgun (WGS) entry which is preliminary data.</text>
</comment>
<accession>A0A0V0RMH8</accession>
<protein>
    <submittedName>
        <fullName evidence="1">Uncharacterized protein</fullName>
    </submittedName>
</protein>
<evidence type="ECO:0000313" key="1">
    <source>
        <dbReference type="EMBL" id="KRX15650.1"/>
    </source>
</evidence>
<reference evidence="1 2" key="1">
    <citation type="submission" date="2015-01" db="EMBL/GenBank/DDBJ databases">
        <title>Evolution of Trichinella species and genotypes.</title>
        <authorList>
            <person name="Korhonen P.K."/>
            <person name="Edoardo P."/>
            <person name="Giuseppe L.R."/>
            <person name="Gasser R.B."/>
        </authorList>
    </citation>
    <scope>NUCLEOTIDE SEQUENCE [LARGE SCALE GENOMIC DNA]</scope>
    <source>
        <strain evidence="1">ISS37</strain>
    </source>
</reference>
<sequence length="107" mass="12193">MIFKKNLFMSSVDCAMPAVVGYPMMAWYPQTISSHSFDPFPERLVPFDIILCRDDVGSMEQQLVCVSFRRHISEADQFSFSAGGHFDTFQPFHNYYTSKSQGGHIAL</sequence>
<evidence type="ECO:0000313" key="2">
    <source>
        <dbReference type="Proteomes" id="UP000054630"/>
    </source>
</evidence>
<name>A0A0V0RMH8_9BILA</name>
<dbReference type="OrthoDB" id="10376356at2759"/>
<dbReference type="AlphaFoldDB" id="A0A0V0RMH8"/>
<proteinExistence type="predicted"/>
<organism evidence="1 2">
    <name type="scientific">Trichinella nelsoni</name>
    <dbReference type="NCBI Taxonomy" id="6336"/>
    <lineage>
        <taxon>Eukaryota</taxon>
        <taxon>Metazoa</taxon>
        <taxon>Ecdysozoa</taxon>
        <taxon>Nematoda</taxon>
        <taxon>Enoplea</taxon>
        <taxon>Dorylaimia</taxon>
        <taxon>Trichinellida</taxon>
        <taxon>Trichinellidae</taxon>
        <taxon>Trichinella</taxon>
    </lineage>
</organism>
<keyword evidence="2" id="KW-1185">Reference proteome</keyword>
<gene>
    <name evidence="1" type="ORF">T07_4607</name>
</gene>
<dbReference type="EMBL" id="JYDL01000126">
    <property type="protein sequence ID" value="KRX15650.1"/>
    <property type="molecule type" value="Genomic_DNA"/>
</dbReference>